<proteinExistence type="predicted"/>
<protein>
    <recommendedName>
        <fullName evidence="2">Nitroreductase domain-containing protein</fullName>
    </recommendedName>
</protein>
<organism evidence="1">
    <name type="scientific">marine sediment metagenome</name>
    <dbReference type="NCBI Taxonomy" id="412755"/>
    <lineage>
        <taxon>unclassified sequences</taxon>
        <taxon>metagenomes</taxon>
        <taxon>ecological metagenomes</taxon>
    </lineage>
</organism>
<evidence type="ECO:0008006" key="2">
    <source>
        <dbReference type="Google" id="ProtNLM"/>
    </source>
</evidence>
<accession>X1H4M9</accession>
<reference evidence="1" key="1">
    <citation type="journal article" date="2014" name="Front. Microbiol.">
        <title>High frequency of phylogenetically diverse reductive dehalogenase-homologous genes in deep subseafloor sedimentary metagenomes.</title>
        <authorList>
            <person name="Kawai M."/>
            <person name="Futagami T."/>
            <person name="Toyoda A."/>
            <person name="Takaki Y."/>
            <person name="Nishi S."/>
            <person name="Hori S."/>
            <person name="Arai W."/>
            <person name="Tsubouchi T."/>
            <person name="Morono Y."/>
            <person name="Uchiyama I."/>
            <person name="Ito T."/>
            <person name="Fujiyama A."/>
            <person name="Inagaki F."/>
            <person name="Takami H."/>
        </authorList>
    </citation>
    <scope>NUCLEOTIDE SEQUENCE</scope>
    <source>
        <strain evidence="1">Expedition CK06-06</strain>
    </source>
</reference>
<feature type="non-terminal residue" evidence="1">
    <location>
        <position position="1"/>
    </location>
</feature>
<comment type="caution">
    <text evidence="1">The sequence shown here is derived from an EMBL/GenBank/DDBJ whole genome shotgun (WGS) entry which is preliminary data.</text>
</comment>
<gene>
    <name evidence="1" type="ORF">S03H2_35945</name>
</gene>
<sequence>PLFTKEIIKNTLNLPSSFIPMAFFTVGQSLRKQQIPKRKELKDIIFKV</sequence>
<evidence type="ECO:0000313" key="1">
    <source>
        <dbReference type="EMBL" id="GAH52025.1"/>
    </source>
</evidence>
<dbReference type="EMBL" id="BARU01022024">
    <property type="protein sequence ID" value="GAH52025.1"/>
    <property type="molecule type" value="Genomic_DNA"/>
</dbReference>
<dbReference type="AlphaFoldDB" id="X1H4M9"/>
<name>X1H4M9_9ZZZZ</name>